<dbReference type="SUPFAM" id="SSF103190">
    <property type="entry name" value="Sensory domain-like"/>
    <property type="match status" value="1"/>
</dbReference>
<dbReference type="Proteomes" id="UP001601059">
    <property type="component" value="Unassembled WGS sequence"/>
</dbReference>
<dbReference type="InterPro" id="IPR050469">
    <property type="entry name" value="Diguanylate_Cyclase"/>
</dbReference>
<dbReference type="EC" id="2.7.7.65" evidence="8"/>
<evidence type="ECO:0000313" key="9">
    <source>
        <dbReference type="Proteomes" id="UP001601059"/>
    </source>
</evidence>
<evidence type="ECO:0000256" key="3">
    <source>
        <dbReference type="ARBA" id="ARBA00022692"/>
    </source>
</evidence>
<dbReference type="InterPro" id="IPR043128">
    <property type="entry name" value="Rev_trsase/Diguanyl_cyclase"/>
</dbReference>
<proteinExistence type="predicted"/>
<gene>
    <name evidence="8" type="ORF">ACFYKX_05270</name>
</gene>
<dbReference type="InterPro" id="IPR029151">
    <property type="entry name" value="Sensor-like_sf"/>
</dbReference>
<dbReference type="GO" id="GO:0052621">
    <property type="term" value="F:diguanylate cyclase activity"/>
    <property type="evidence" value="ECO:0007669"/>
    <property type="project" value="UniProtKB-EC"/>
</dbReference>
<dbReference type="PANTHER" id="PTHR45138:SF9">
    <property type="entry name" value="DIGUANYLATE CYCLASE DGCM-RELATED"/>
    <property type="match status" value="1"/>
</dbReference>
<keyword evidence="5 6" id="KW-0472">Membrane</keyword>
<dbReference type="Pfam" id="PF02743">
    <property type="entry name" value="dCache_1"/>
    <property type="match status" value="1"/>
</dbReference>
<keyword evidence="3 6" id="KW-0812">Transmembrane</keyword>
<keyword evidence="9" id="KW-1185">Reference proteome</keyword>
<keyword evidence="2" id="KW-1003">Cell membrane</keyword>
<dbReference type="PROSITE" id="PS50887">
    <property type="entry name" value="GGDEF"/>
    <property type="match status" value="1"/>
</dbReference>
<dbReference type="Gene3D" id="3.30.450.20">
    <property type="entry name" value="PAS domain"/>
    <property type="match status" value="1"/>
</dbReference>
<evidence type="ECO:0000256" key="5">
    <source>
        <dbReference type="ARBA" id="ARBA00023136"/>
    </source>
</evidence>
<dbReference type="Pfam" id="PF00990">
    <property type="entry name" value="GGDEF"/>
    <property type="match status" value="1"/>
</dbReference>
<reference evidence="8 9" key="1">
    <citation type="submission" date="2024-08" db="EMBL/GenBank/DDBJ databases">
        <title>Two novel Cytobacillus novel species.</title>
        <authorList>
            <person name="Liu G."/>
        </authorList>
    </citation>
    <scope>NUCLEOTIDE SEQUENCE [LARGE SCALE GENOMIC DNA]</scope>
    <source>
        <strain evidence="8 9">FJAT-54145</strain>
    </source>
</reference>
<evidence type="ECO:0000256" key="6">
    <source>
        <dbReference type="SAM" id="Phobius"/>
    </source>
</evidence>
<dbReference type="NCBIfam" id="TIGR00254">
    <property type="entry name" value="GGDEF"/>
    <property type="match status" value="1"/>
</dbReference>
<accession>A0ABW6K779</accession>
<dbReference type="InterPro" id="IPR000160">
    <property type="entry name" value="GGDEF_dom"/>
</dbReference>
<dbReference type="CDD" id="cd18773">
    <property type="entry name" value="PDC1_HK_sensor"/>
    <property type="match status" value="1"/>
</dbReference>
<comment type="subcellular location">
    <subcellularLocation>
        <location evidence="1">Cell membrane</location>
        <topology evidence="1">Multi-pass membrane protein</topology>
    </subcellularLocation>
</comment>
<feature type="transmembrane region" description="Helical" evidence="6">
    <location>
        <begin position="289"/>
        <end position="308"/>
    </location>
</feature>
<dbReference type="SMART" id="SM00267">
    <property type="entry name" value="GGDEF"/>
    <property type="match status" value="1"/>
</dbReference>
<evidence type="ECO:0000256" key="2">
    <source>
        <dbReference type="ARBA" id="ARBA00022475"/>
    </source>
</evidence>
<protein>
    <submittedName>
        <fullName evidence="8">Diguanylate cyclase</fullName>
        <ecNumber evidence="8">2.7.7.65</ecNumber>
    </submittedName>
</protein>
<keyword evidence="8" id="KW-0548">Nucleotidyltransferase</keyword>
<dbReference type="EMBL" id="JBIACK010000001">
    <property type="protein sequence ID" value="MFE8700032.1"/>
    <property type="molecule type" value="Genomic_DNA"/>
</dbReference>
<dbReference type="InterPro" id="IPR033479">
    <property type="entry name" value="dCache_1"/>
</dbReference>
<organism evidence="8 9">
    <name type="scientific">Cytobacillus spartinae</name>
    <dbReference type="NCBI Taxonomy" id="3299023"/>
    <lineage>
        <taxon>Bacteria</taxon>
        <taxon>Bacillati</taxon>
        <taxon>Bacillota</taxon>
        <taxon>Bacilli</taxon>
        <taxon>Bacillales</taxon>
        <taxon>Bacillaceae</taxon>
        <taxon>Cytobacillus</taxon>
    </lineage>
</organism>
<evidence type="ECO:0000256" key="4">
    <source>
        <dbReference type="ARBA" id="ARBA00022989"/>
    </source>
</evidence>
<evidence type="ECO:0000256" key="1">
    <source>
        <dbReference type="ARBA" id="ARBA00004651"/>
    </source>
</evidence>
<feature type="domain" description="GGDEF" evidence="7">
    <location>
        <begin position="395"/>
        <end position="525"/>
    </location>
</feature>
<sequence>MKKSFLTRKIKLSTLLTSLVAISIIFTTVILLVASYQSQRESLIDAYLHQNHSKSKKMSKSVDSLFRSMRISLEETTNFFSDTKGLTDQEIQDYLDLLIKNSRYFNSLSWIDEKGVIQSIAPVTVGLRGQTIATGVTREVLDLKKATLTTPYIAPSGRLIVLMSQPFYDTDGNYRGMIGGSIYLQEQNVLNEILGNDIMEDNGSYYYVVGPEGKLLFHPEIKRVGEAVTENSIVQELMQGKDGMKIVTNTQGVEMLAAYNSVPETGWGVVQQTPISHVNELLLNHLKKLIMYMLLPFVCILIICIVIARKLAKPFFELANHVKQLAAGKDVSVPKNDSHWNREADLLTKSVIFAIDGIQEKNSRLTYEATTDSLTKFLNRRKLDEVLRAWAQDGRFFSLVAIDIDNFKSVNDTYGHQAGDEVIKFLANNIQSKARPCDICFRYGGEEFVILLPYTHFSEAHEISELIRETVEKTVSPVGKPMTISIGISEFPLHTNSLGEIFQLADHALYESKLKGKNRVTIWSKDIMIN</sequence>
<dbReference type="InterPro" id="IPR029787">
    <property type="entry name" value="Nucleotide_cyclase"/>
</dbReference>
<dbReference type="Gene3D" id="3.30.70.270">
    <property type="match status" value="1"/>
</dbReference>
<comment type="caution">
    <text evidence="8">The sequence shown here is derived from an EMBL/GenBank/DDBJ whole genome shotgun (WGS) entry which is preliminary data.</text>
</comment>
<keyword evidence="8" id="KW-0808">Transferase</keyword>
<dbReference type="PANTHER" id="PTHR45138">
    <property type="entry name" value="REGULATORY COMPONENTS OF SENSORY TRANSDUCTION SYSTEM"/>
    <property type="match status" value="1"/>
</dbReference>
<keyword evidence="4 6" id="KW-1133">Transmembrane helix</keyword>
<evidence type="ECO:0000313" key="8">
    <source>
        <dbReference type="EMBL" id="MFE8700032.1"/>
    </source>
</evidence>
<feature type="transmembrane region" description="Helical" evidence="6">
    <location>
        <begin position="12"/>
        <end position="34"/>
    </location>
</feature>
<dbReference type="SUPFAM" id="SSF55073">
    <property type="entry name" value="Nucleotide cyclase"/>
    <property type="match status" value="1"/>
</dbReference>
<dbReference type="CDD" id="cd12912">
    <property type="entry name" value="PDC2_MCP_like"/>
    <property type="match status" value="1"/>
</dbReference>
<dbReference type="RefSeq" id="WP_389358737.1">
    <property type="nucleotide sequence ID" value="NZ_JBIACK010000001.1"/>
</dbReference>
<evidence type="ECO:0000259" key="7">
    <source>
        <dbReference type="PROSITE" id="PS50887"/>
    </source>
</evidence>
<name>A0ABW6K779_9BACI</name>
<dbReference type="CDD" id="cd01949">
    <property type="entry name" value="GGDEF"/>
    <property type="match status" value="1"/>
</dbReference>